<comment type="caution">
    <text evidence="3">The sequence shown here is derived from an EMBL/GenBank/DDBJ whole genome shotgun (WGS) entry which is preliminary data.</text>
</comment>
<proteinExistence type="predicted"/>
<dbReference type="PANTHER" id="PTHR43312">
    <property type="entry name" value="D-THREO-ALDOSE 1-DEHYDROGENASE"/>
    <property type="match status" value="1"/>
</dbReference>
<evidence type="ECO:0000256" key="1">
    <source>
        <dbReference type="SAM" id="SignalP"/>
    </source>
</evidence>
<dbReference type="InterPro" id="IPR023210">
    <property type="entry name" value="NADP_OxRdtase_dom"/>
</dbReference>
<dbReference type="InterPro" id="IPR053135">
    <property type="entry name" value="AKR2_Oxidoreductase"/>
</dbReference>
<reference evidence="3 4" key="1">
    <citation type="submission" date="2019-06" db="EMBL/GenBank/DDBJ databases">
        <title>Genomic Encyclopedia of Type Strains, Phase IV (KMG-V): Genome sequencing to study the core and pangenomes of soil and plant-associated prokaryotes.</title>
        <authorList>
            <person name="Whitman W."/>
        </authorList>
    </citation>
    <scope>NUCLEOTIDE SEQUENCE [LARGE SCALE GENOMIC DNA]</scope>
    <source>
        <strain evidence="3 4">BR 11650</strain>
    </source>
</reference>
<dbReference type="CDD" id="cd19095">
    <property type="entry name" value="AKR_PA4992-like"/>
    <property type="match status" value="1"/>
</dbReference>
<dbReference type="Gene3D" id="3.20.20.100">
    <property type="entry name" value="NADP-dependent oxidoreductase domain"/>
    <property type="match status" value="1"/>
</dbReference>
<dbReference type="Proteomes" id="UP000318529">
    <property type="component" value="Unassembled WGS sequence"/>
</dbReference>
<feature type="domain" description="NADP-dependent oxidoreductase" evidence="2">
    <location>
        <begin position="46"/>
        <end position="293"/>
    </location>
</feature>
<evidence type="ECO:0000313" key="4">
    <source>
        <dbReference type="Proteomes" id="UP000318529"/>
    </source>
</evidence>
<keyword evidence="1" id="KW-0732">Signal</keyword>
<dbReference type="RefSeq" id="WP_145684203.1">
    <property type="nucleotide sequence ID" value="NZ_VITH01000006.1"/>
</dbReference>
<name>A0A560CE62_AZOBR</name>
<dbReference type="PANTHER" id="PTHR43312:SF1">
    <property type="entry name" value="NADP-DEPENDENT OXIDOREDUCTASE DOMAIN-CONTAINING PROTEIN"/>
    <property type="match status" value="1"/>
</dbReference>
<dbReference type="EMBL" id="VITH01000006">
    <property type="protein sequence ID" value="TWA83153.1"/>
    <property type="molecule type" value="Genomic_DNA"/>
</dbReference>
<dbReference type="PROSITE" id="PS51318">
    <property type="entry name" value="TAT"/>
    <property type="match status" value="1"/>
</dbReference>
<dbReference type="InterPro" id="IPR006311">
    <property type="entry name" value="TAT_signal"/>
</dbReference>
<dbReference type="InterPro" id="IPR036812">
    <property type="entry name" value="NAD(P)_OxRdtase_dom_sf"/>
</dbReference>
<dbReference type="AlphaFoldDB" id="A0A560CE62"/>
<protein>
    <submittedName>
        <fullName evidence="3">Diketogulonate reductase-like aldo/keto reductase</fullName>
    </submittedName>
</protein>
<feature type="chain" id="PRO_5021806447" evidence="1">
    <location>
        <begin position="27"/>
        <end position="304"/>
    </location>
</feature>
<evidence type="ECO:0000259" key="2">
    <source>
        <dbReference type="Pfam" id="PF00248"/>
    </source>
</evidence>
<dbReference type="Pfam" id="PF00248">
    <property type="entry name" value="Aldo_ket_red"/>
    <property type="match status" value="1"/>
</dbReference>
<accession>A0A560CE62</accession>
<dbReference type="SUPFAM" id="SSF51430">
    <property type="entry name" value="NAD(P)-linked oxidoreductase"/>
    <property type="match status" value="1"/>
</dbReference>
<organism evidence="3 4">
    <name type="scientific">Azospirillum brasilense</name>
    <dbReference type="NCBI Taxonomy" id="192"/>
    <lineage>
        <taxon>Bacteria</taxon>
        <taxon>Pseudomonadati</taxon>
        <taxon>Pseudomonadota</taxon>
        <taxon>Alphaproteobacteria</taxon>
        <taxon>Rhodospirillales</taxon>
        <taxon>Azospirillaceae</taxon>
        <taxon>Azospirillum</taxon>
    </lineage>
</organism>
<sequence length="304" mass="33399">MKATRRAVLQGVLAGAALMTPLRVQAQTAEAAVKRIPSSGEAVPSVGLGSWITFNVGDDAELRAECAAVMRAFFAMGGRMIDSSPMYGSSQAVIGDGLRSLGQAVPLFAADKVWISSASRGLSQIEESRRLWDVPRFDLLQVHNLLSWEEHLRTLFAMKEAGQLRYVGITTSEGRRRDLFEEIMRRQPLDFVQLSYNIVDREVEERILPLAADRGMGVIVNRPFQQGVLLRRLSGHPLPSWAADAGASSWAQFVLKFIISHPAVTVAIPATSQVAHVRENMAAMAGPMPDTAMRRRMADYVRGL</sequence>
<gene>
    <name evidence="3" type="ORF">FBZ83_106336</name>
</gene>
<feature type="signal peptide" evidence="1">
    <location>
        <begin position="1"/>
        <end position="26"/>
    </location>
</feature>
<evidence type="ECO:0000313" key="3">
    <source>
        <dbReference type="EMBL" id="TWA83153.1"/>
    </source>
</evidence>